<dbReference type="InterPro" id="IPR027417">
    <property type="entry name" value="P-loop_NTPase"/>
</dbReference>
<feature type="transmembrane region" description="Helical" evidence="10">
    <location>
        <begin position="97"/>
        <end position="123"/>
    </location>
</feature>
<dbReference type="GO" id="GO:0005524">
    <property type="term" value="F:ATP binding"/>
    <property type="evidence" value="ECO:0007669"/>
    <property type="project" value="UniProtKB-KW"/>
</dbReference>
<evidence type="ECO:0000256" key="1">
    <source>
        <dbReference type="ARBA" id="ARBA00004651"/>
    </source>
</evidence>
<comment type="caution">
    <text evidence="12">The sequence shown here is derived from an EMBL/GenBank/DDBJ whole genome shotgun (WGS) entry which is preliminary data.</text>
</comment>
<dbReference type="GO" id="GO:0016887">
    <property type="term" value="F:ATP hydrolysis activity"/>
    <property type="evidence" value="ECO:0007669"/>
    <property type="project" value="InterPro"/>
</dbReference>
<feature type="region of interest" description="Disordered" evidence="9">
    <location>
        <begin position="606"/>
        <end position="625"/>
    </location>
</feature>
<feature type="transmembrane region" description="Helical" evidence="10">
    <location>
        <begin position="165"/>
        <end position="189"/>
    </location>
</feature>
<accession>A0A9X3ZHX5</accession>
<sequence>MDRLAIRSSVMDFLIIGGAVLVACAVLSFAIPETGMRVAALFLINLSAVLSIVVFMGFSGVMTFGHIGFMSLGAYFGAYLTLPTVMKAQFLPGLPDWLIAVDLPVIAAVPIVMLVVGLVAVVIGLSVCRLPVDTAPIATIGILVIIHGVLIGARDLTRGIQPLFGFGALDGLWLPLGFALFTVAVALVFRVTPTGLKLQASRDNELSAAASGVAVFRVRLVGWTLSAMLIAGSGLLLAHYLTVISPRQFYFVQMFALLAMAIVGGVSTVTGAVVGTGLVTALSELTRRIEGAPWLEAAGLPPLFGLSQLVLAGAILFIMYRRPSGLIAWREPSSRLFARLPAPTSANASAASVQPAASVTASGTQPALELRGLSKSFAGVKALSDVSFALKRGETLSLIGPNGSGKTTLVNLVTGVIRPDAGAVYLNGEAITGDVPHLVARRGIARTFQNIRLFETMSVADNVRLAALDVADDPRSRAFELLAELGLSDVAQTPAGELSYGRRRRVEIARAVALAPSVLLLDEPTAGMNETESADLADIITRLKARFGLSLLVIEHDQAFVRNLSDRVLVLNQGELIAGGTADEVRRNSQVIEAYLGRGAASDLNTVYGQEETENPKQKTTTERN</sequence>
<evidence type="ECO:0000256" key="3">
    <source>
        <dbReference type="ARBA" id="ARBA00022475"/>
    </source>
</evidence>
<dbReference type="PROSITE" id="PS51257">
    <property type="entry name" value="PROKAR_LIPOPROTEIN"/>
    <property type="match status" value="1"/>
</dbReference>
<dbReference type="SMART" id="SM00382">
    <property type="entry name" value="AAA"/>
    <property type="match status" value="1"/>
</dbReference>
<feature type="transmembrane region" description="Helical" evidence="10">
    <location>
        <begin position="64"/>
        <end position="85"/>
    </location>
</feature>
<gene>
    <name evidence="12" type="ORF">OQ273_13575</name>
</gene>
<keyword evidence="13" id="KW-1185">Reference proteome</keyword>
<evidence type="ECO:0000256" key="2">
    <source>
        <dbReference type="ARBA" id="ARBA00022448"/>
    </source>
</evidence>
<comment type="subcellular location">
    <subcellularLocation>
        <location evidence="1">Cell membrane</location>
        <topology evidence="1">Multi-pass membrane protein</topology>
    </subcellularLocation>
</comment>
<dbReference type="RefSeq" id="WP_267991036.1">
    <property type="nucleotide sequence ID" value="NZ_JAPJZI010000001.1"/>
</dbReference>
<dbReference type="PANTHER" id="PTHR45772">
    <property type="entry name" value="CONSERVED COMPONENT OF ABC TRANSPORTER FOR NATURAL AMINO ACIDS-RELATED"/>
    <property type="match status" value="1"/>
</dbReference>
<feature type="transmembrane region" description="Helical" evidence="10">
    <location>
        <begin position="38"/>
        <end position="58"/>
    </location>
</feature>
<evidence type="ECO:0000256" key="8">
    <source>
        <dbReference type="ARBA" id="ARBA00023136"/>
    </source>
</evidence>
<keyword evidence="5" id="KW-0547">Nucleotide-binding</keyword>
<feature type="compositionally biased region" description="Basic and acidic residues" evidence="9">
    <location>
        <begin position="614"/>
        <end position="625"/>
    </location>
</feature>
<evidence type="ECO:0000313" key="12">
    <source>
        <dbReference type="EMBL" id="MDA5399609.1"/>
    </source>
</evidence>
<dbReference type="InterPro" id="IPR051120">
    <property type="entry name" value="ABC_AA/LPS_Transport"/>
</dbReference>
<dbReference type="GO" id="GO:0015188">
    <property type="term" value="F:L-isoleucine transmembrane transporter activity"/>
    <property type="evidence" value="ECO:0007669"/>
    <property type="project" value="TreeGrafter"/>
</dbReference>
<proteinExistence type="predicted"/>
<dbReference type="Proteomes" id="UP001151234">
    <property type="component" value="Unassembled WGS sequence"/>
</dbReference>
<evidence type="ECO:0000256" key="10">
    <source>
        <dbReference type="SAM" id="Phobius"/>
    </source>
</evidence>
<dbReference type="InterPro" id="IPR003593">
    <property type="entry name" value="AAA+_ATPase"/>
</dbReference>
<evidence type="ECO:0000313" key="13">
    <source>
        <dbReference type="Proteomes" id="UP001151234"/>
    </source>
</evidence>
<dbReference type="GO" id="GO:0042941">
    <property type="term" value="P:D-alanine transmembrane transport"/>
    <property type="evidence" value="ECO:0007669"/>
    <property type="project" value="TreeGrafter"/>
</dbReference>
<keyword evidence="4 10" id="KW-0812">Transmembrane</keyword>
<dbReference type="InterPro" id="IPR043428">
    <property type="entry name" value="LivM-like"/>
</dbReference>
<dbReference type="GO" id="GO:0015192">
    <property type="term" value="F:L-phenylalanine transmembrane transporter activity"/>
    <property type="evidence" value="ECO:0007669"/>
    <property type="project" value="TreeGrafter"/>
</dbReference>
<dbReference type="GO" id="GO:1903806">
    <property type="term" value="P:L-isoleucine import across plasma membrane"/>
    <property type="evidence" value="ECO:0007669"/>
    <property type="project" value="TreeGrafter"/>
</dbReference>
<dbReference type="PANTHER" id="PTHR45772:SF7">
    <property type="entry name" value="AMINO ACID ABC TRANSPORTER ATP-BINDING PROTEIN"/>
    <property type="match status" value="1"/>
</dbReference>
<dbReference type="EMBL" id="JAPJZI010000001">
    <property type="protein sequence ID" value="MDA5399609.1"/>
    <property type="molecule type" value="Genomic_DNA"/>
</dbReference>
<feature type="transmembrane region" description="Helical" evidence="10">
    <location>
        <begin position="135"/>
        <end position="153"/>
    </location>
</feature>
<evidence type="ECO:0000256" key="5">
    <source>
        <dbReference type="ARBA" id="ARBA00022741"/>
    </source>
</evidence>
<dbReference type="GO" id="GO:0005304">
    <property type="term" value="F:L-valine transmembrane transporter activity"/>
    <property type="evidence" value="ECO:0007669"/>
    <property type="project" value="TreeGrafter"/>
</dbReference>
<evidence type="ECO:0000256" key="4">
    <source>
        <dbReference type="ARBA" id="ARBA00022692"/>
    </source>
</evidence>
<dbReference type="InterPro" id="IPR032823">
    <property type="entry name" value="BCA_ABC_TP_C"/>
</dbReference>
<keyword evidence="3" id="KW-1003">Cell membrane</keyword>
<keyword evidence="8 10" id="KW-0472">Membrane</keyword>
<dbReference type="CDD" id="cd03219">
    <property type="entry name" value="ABC_Mj1267_LivG_branched"/>
    <property type="match status" value="1"/>
</dbReference>
<evidence type="ECO:0000256" key="6">
    <source>
        <dbReference type="ARBA" id="ARBA00022840"/>
    </source>
</evidence>
<evidence type="ECO:0000256" key="9">
    <source>
        <dbReference type="SAM" id="MobiDB-lite"/>
    </source>
</evidence>
<keyword evidence="2" id="KW-0813">Transport</keyword>
<evidence type="ECO:0000259" key="11">
    <source>
        <dbReference type="PROSITE" id="PS50893"/>
    </source>
</evidence>
<feature type="transmembrane region" description="Helical" evidence="10">
    <location>
        <begin position="13"/>
        <end position="31"/>
    </location>
</feature>
<feature type="domain" description="ABC transporter" evidence="11">
    <location>
        <begin position="368"/>
        <end position="598"/>
    </location>
</feature>
<dbReference type="CDD" id="cd06581">
    <property type="entry name" value="TM_PBP1_LivM_like"/>
    <property type="match status" value="1"/>
</dbReference>
<dbReference type="Pfam" id="PF12399">
    <property type="entry name" value="BCA_ABC_TP_C"/>
    <property type="match status" value="1"/>
</dbReference>
<keyword evidence="6 12" id="KW-0067">ATP-binding</keyword>
<feature type="transmembrane region" description="Helical" evidence="10">
    <location>
        <begin position="220"/>
        <end position="243"/>
    </location>
</feature>
<evidence type="ECO:0000256" key="7">
    <source>
        <dbReference type="ARBA" id="ARBA00022989"/>
    </source>
</evidence>
<protein>
    <submittedName>
        <fullName evidence="12">Branched-chain amino acid ABC transporter ATP-binding protein/permease</fullName>
    </submittedName>
</protein>
<name>A0A9X3ZHX5_9HYPH</name>
<dbReference type="GO" id="GO:0005886">
    <property type="term" value="C:plasma membrane"/>
    <property type="evidence" value="ECO:0007669"/>
    <property type="project" value="UniProtKB-SubCell"/>
</dbReference>
<feature type="transmembrane region" description="Helical" evidence="10">
    <location>
        <begin position="302"/>
        <end position="320"/>
    </location>
</feature>
<dbReference type="Pfam" id="PF00005">
    <property type="entry name" value="ABC_tran"/>
    <property type="match status" value="1"/>
</dbReference>
<dbReference type="Pfam" id="PF02653">
    <property type="entry name" value="BPD_transp_2"/>
    <property type="match status" value="1"/>
</dbReference>
<dbReference type="PROSITE" id="PS50893">
    <property type="entry name" value="ABC_TRANSPORTER_2"/>
    <property type="match status" value="1"/>
</dbReference>
<dbReference type="Gene3D" id="3.40.50.300">
    <property type="entry name" value="P-loop containing nucleotide triphosphate hydrolases"/>
    <property type="match status" value="1"/>
</dbReference>
<reference evidence="12" key="1">
    <citation type="submission" date="2022-11" db="EMBL/GenBank/DDBJ databases">
        <title>Draft genome sequence of Hoeflea poritis E7-10 and Hoeflea prorocentri PM5-8, separated from scleractinian coral Porites lutea and marine dinoflagellate.</title>
        <authorList>
            <person name="Zhang G."/>
            <person name="Wei Q."/>
            <person name="Cai L."/>
        </authorList>
    </citation>
    <scope>NUCLEOTIDE SEQUENCE</scope>
    <source>
        <strain evidence="12">PM5-8</strain>
    </source>
</reference>
<feature type="transmembrane region" description="Helical" evidence="10">
    <location>
        <begin position="255"/>
        <end position="282"/>
    </location>
</feature>
<dbReference type="SUPFAM" id="SSF52540">
    <property type="entry name" value="P-loop containing nucleoside triphosphate hydrolases"/>
    <property type="match status" value="1"/>
</dbReference>
<dbReference type="GO" id="GO:1903805">
    <property type="term" value="P:L-valine import across plasma membrane"/>
    <property type="evidence" value="ECO:0007669"/>
    <property type="project" value="TreeGrafter"/>
</dbReference>
<keyword evidence="7 10" id="KW-1133">Transmembrane helix</keyword>
<dbReference type="InterPro" id="IPR001851">
    <property type="entry name" value="ABC_transp_permease"/>
</dbReference>
<organism evidence="12 13">
    <name type="scientific">Hoeflea prorocentri</name>
    <dbReference type="NCBI Taxonomy" id="1922333"/>
    <lineage>
        <taxon>Bacteria</taxon>
        <taxon>Pseudomonadati</taxon>
        <taxon>Pseudomonadota</taxon>
        <taxon>Alphaproteobacteria</taxon>
        <taxon>Hyphomicrobiales</taxon>
        <taxon>Rhizobiaceae</taxon>
        <taxon>Hoeflea</taxon>
    </lineage>
</organism>
<dbReference type="InterPro" id="IPR003439">
    <property type="entry name" value="ABC_transporter-like_ATP-bd"/>
</dbReference>
<dbReference type="GO" id="GO:0015808">
    <property type="term" value="P:L-alanine transport"/>
    <property type="evidence" value="ECO:0007669"/>
    <property type="project" value="TreeGrafter"/>
</dbReference>
<dbReference type="AlphaFoldDB" id="A0A9X3ZHX5"/>